<accession>A0AAU9MSI9</accession>
<evidence type="ECO:0000313" key="2">
    <source>
        <dbReference type="EMBL" id="CAH1428521.1"/>
    </source>
</evidence>
<name>A0AAU9MSI9_9ASTR</name>
<keyword evidence="3" id="KW-1185">Reference proteome</keyword>
<evidence type="ECO:0000256" key="1">
    <source>
        <dbReference type="SAM" id="MobiDB-lite"/>
    </source>
</evidence>
<proteinExistence type="predicted"/>
<dbReference type="Proteomes" id="UP001157418">
    <property type="component" value="Unassembled WGS sequence"/>
</dbReference>
<evidence type="ECO:0000313" key="3">
    <source>
        <dbReference type="Proteomes" id="UP001157418"/>
    </source>
</evidence>
<dbReference type="AlphaFoldDB" id="A0AAU9MSI9"/>
<dbReference type="EMBL" id="CAKMRJ010002223">
    <property type="protein sequence ID" value="CAH1428521.1"/>
    <property type="molecule type" value="Genomic_DNA"/>
</dbReference>
<protein>
    <submittedName>
        <fullName evidence="2">Uncharacterized protein</fullName>
    </submittedName>
</protein>
<feature type="compositionally biased region" description="Acidic residues" evidence="1">
    <location>
        <begin position="88"/>
        <end position="110"/>
    </location>
</feature>
<comment type="caution">
    <text evidence="2">The sequence shown here is derived from an EMBL/GenBank/DDBJ whole genome shotgun (WGS) entry which is preliminary data.</text>
</comment>
<dbReference type="PANTHER" id="PTHR34835">
    <property type="entry name" value="OS07G0283600 PROTEIN-RELATED"/>
    <property type="match status" value="1"/>
</dbReference>
<feature type="region of interest" description="Disordered" evidence="1">
    <location>
        <begin position="87"/>
        <end position="115"/>
    </location>
</feature>
<gene>
    <name evidence="2" type="ORF">LVIROSA_LOCUS15446</name>
</gene>
<organism evidence="2 3">
    <name type="scientific">Lactuca virosa</name>
    <dbReference type="NCBI Taxonomy" id="75947"/>
    <lineage>
        <taxon>Eukaryota</taxon>
        <taxon>Viridiplantae</taxon>
        <taxon>Streptophyta</taxon>
        <taxon>Embryophyta</taxon>
        <taxon>Tracheophyta</taxon>
        <taxon>Spermatophyta</taxon>
        <taxon>Magnoliopsida</taxon>
        <taxon>eudicotyledons</taxon>
        <taxon>Gunneridae</taxon>
        <taxon>Pentapetalae</taxon>
        <taxon>asterids</taxon>
        <taxon>campanulids</taxon>
        <taxon>Asterales</taxon>
        <taxon>Asteraceae</taxon>
        <taxon>Cichorioideae</taxon>
        <taxon>Cichorieae</taxon>
        <taxon>Lactucinae</taxon>
        <taxon>Lactuca</taxon>
    </lineage>
</organism>
<dbReference type="PANTHER" id="PTHR34835:SF90">
    <property type="entry name" value="AMINOTRANSFERASE-LIKE PLANT MOBILE DOMAIN-CONTAINING PROTEIN"/>
    <property type="match status" value="1"/>
</dbReference>
<reference evidence="2 3" key="1">
    <citation type="submission" date="2022-01" db="EMBL/GenBank/DDBJ databases">
        <authorList>
            <person name="Xiong W."/>
            <person name="Schranz E."/>
        </authorList>
    </citation>
    <scope>NUCLEOTIDE SEQUENCE [LARGE SCALE GENOMIC DNA]</scope>
</reference>
<sequence>MVRDIERKELKVTAESVHDMLGIPLVEPNLQQRDQWPKMIQVFYADNIHSEALTVTRKRPTICYWSSEKIRYRETFEQEKGRFGLGELNEEFVNEQDEGDTDLEDSDSDKDEDHSVEAYESKISKCLIVFERLKEKLNLSSMMR</sequence>